<keyword evidence="2" id="KW-1185">Reference proteome</keyword>
<name>A0ACB9ELB1_ARCLA</name>
<proteinExistence type="predicted"/>
<organism evidence="1 2">
    <name type="scientific">Arctium lappa</name>
    <name type="common">Greater burdock</name>
    <name type="synonym">Lappa major</name>
    <dbReference type="NCBI Taxonomy" id="4217"/>
    <lineage>
        <taxon>Eukaryota</taxon>
        <taxon>Viridiplantae</taxon>
        <taxon>Streptophyta</taxon>
        <taxon>Embryophyta</taxon>
        <taxon>Tracheophyta</taxon>
        <taxon>Spermatophyta</taxon>
        <taxon>Magnoliopsida</taxon>
        <taxon>eudicotyledons</taxon>
        <taxon>Gunneridae</taxon>
        <taxon>Pentapetalae</taxon>
        <taxon>asterids</taxon>
        <taxon>campanulids</taxon>
        <taxon>Asterales</taxon>
        <taxon>Asteraceae</taxon>
        <taxon>Carduoideae</taxon>
        <taxon>Cardueae</taxon>
        <taxon>Arctiinae</taxon>
        <taxon>Arctium</taxon>
    </lineage>
</organism>
<accession>A0ACB9ELB1</accession>
<sequence length="134" mass="14898">MFGRAAKMGMNLEWIDDDGSDSVKMILGPMAAFRDDDVRQSKSWFNSLVVAHGHGAQDNNNAVVQPDTVTFGDGKSIPVETVYDCIEILEEECGAIPWKKGYVLLIDNLSVLHSRRPCVNSRDRSRRVLASLCK</sequence>
<reference evidence="1 2" key="2">
    <citation type="journal article" date="2022" name="Mol. Ecol. Resour.">
        <title>The genomes of chicory, endive, great burdock and yacon provide insights into Asteraceae paleo-polyploidization history and plant inulin production.</title>
        <authorList>
            <person name="Fan W."/>
            <person name="Wang S."/>
            <person name="Wang H."/>
            <person name="Wang A."/>
            <person name="Jiang F."/>
            <person name="Liu H."/>
            <person name="Zhao H."/>
            <person name="Xu D."/>
            <person name="Zhang Y."/>
        </authorList>
    </citation>
    <scope>NUCLEOTIDE SEQUENCE [LARGE SCALE GENOMIC DNA]</scope>
    <source>
        <strain evidence="2">cv. Niubang</strain>
    </source>
</reference>
<dbReference type="Proteomes" id="UP001055879">
    <property type="component" value="Linkage Group LG02"/>
</dbReference>
<evidence type="ECO:0000313" key="2">
    <source>
        <dbReference type="Proteomes" id="UP001055879"/>
    </source>
</evidence>
<evidence type="ECO:0000313" key="1">
    <source>
        <dbReference type="EMBL" id="KAI3759719.1"/>
    </source>
</evidence>
<dbReference type="EMBL" id="CM042048">
    <property type="protein sequence ID" value="KAI3759719.1"/>
    <property type="molecule type" value="Genomic_DNA"/>
</dbReference>
<reference evidence="2" key="1">
    <citation type="journal article" date="2022" name="Mol. Ecol. Resour.">
        <title>The genomes of chicory, endive, great burdock and yacon provide insights into Asteraceae palaeo-polyploidization history and plant inulin production.</title>
        <authorList>
            <person name="Fan W."/>
            <person name="Wang S."/>
            <person name="Wang H."/>
            <person name="Wang A."/>
            <person name="Jiang F."/>
            <person name="Liu H."/>
            <person name="Zhao H."/>
            <person name="Xu D."/>
            <person name="Zhang Y."/>
        </authorList>
    </citation>
    <scope>NUCLEOTIDE SEQUENCE [LARGE SCALE GENOMIC DNA]</scope>
    <source>
        <strain evidence="2">cv. Niubang</strain>
    </source>
</reference>
<gene>
    <name evidence="1" type="ORF">L6452_07736</name>
</gene>
<protein>
    <submittedName>
        <fullName evidence="1">Uncharacterized protein</fullName>
    </submittedName>
</protein>
<comment type="caution">
    <text evidence="1">The sequence shown here is derived from an EMBL/GenBank/DDBJ whole genome shotgun (WGS) entry which is preliminary data.</text>
</comment>